<keyword evidence="12" id="KW-1185">Reference proteome</keyword>
<comment type="catalytic activity">
    <reaction evidence="8">
        <text>(sulfur carrier)-H + L-cysteine = (sulfur carrier)-SH + L-alanine</text>
        <dbReference type="Rhea" id="RHEA:43892"/>
        <dbReference type="Rhea" id="RHEA-COMP:14737"/>
        <dbReference type="Rhea" id="RHEA-COMP:14739"/>
        <dbReference type="ChEBI" id="CHEBI:29917"/>
        <dbReference type="ChEBI" id="CHEBI:35235"/>
        <dbReference type="ChEBI" id="CHEBI:57972"/>
        <dbReference type="ChEBI" id="CHEBI:64428"/>
        <dbReference type="EC" id="2.8.1.7"/>
    </reaction>
</comment>
<dbReference type="GeneID" id="82880117"/>
<dbReference type="Proteomes" id="UP000315353">
    <property type="component" value="Unassembled WGS sequence"/>
</dbReference>
<reference evidence="11 13" key="2">
    <citation type="submission" date="2019-06" db="EMBL/GenBank/DDBJ databases">
        <title>Whole genome shotgun sequence of Corynebacterium flavescens NBRC 14136.</title>
        <authorList>
            <person name="Hosoyama A."/>
            <person name="Uohara A."/>
            <person name="Ohji S."/>
            <person name="Ichikawa N."/>
        </authorList>
    </citation>
    <scope>NUCLEOTIDE SEQUENCE [LARGE SCALE GENOMIC DNA]</scope>
    <source>
        <strain evidence="11 13">NBRC 14136</strain>
    </source>
</reference>
<sequence length="375" mass="39459">MSHYFDYAATQPMRQCAIDAWVSAAASLNPGAQYASGRRARSVLDEARETVARLLGCEPIEVIFTSSGTESDNIAVQGLYRAGSHKRVVSTPIEHPAIKETVSYLAAQGAQVDLLDVGRDGRIHDLSALDSPADVATCMWANNETGVIQPIDEFIARASAVDTPVHIDAVQVTGKLDFDFDSLGAATLAASAHKFGGPRGIGLLLARRAPAPQPIAFGGGQERGIRPGTVDVASAAGLAAALDESLRESAAESVRVGKLRDRLREGILASIDNVLLNSVEPCLPSHLHVSFPGTDGDSLILLLDQLGIEASTGSACHAGVNRMSHVLEAMGITEHDGLGSLRFSLGRGTTEDDIDFVLARLPEVIDRARSVSALG</sequence>
<evidence type="ECO:0000256" key="3">
    <source>
        <dbReference type="ARBA" id="ARBA00022679"/>
    </source>
</evidence>
<organism evidence="10 12">
    <name type="scientific">Corynebacterium flavescens</name>
    <dbReference type="NCBI Taxonomy" id="28028"/>
    <lineage>
        <taxon>Bacteria</taxon>
        <taxon>Bacillati</taxon>
        <taxon>Actinomycetota</taxon>
        <taxon>Actinomycetes</taxon>
        <taxon>Mycobacteriales</taxon>
        <taxon>Corynebacteriaceae</taxon>
        <taxon>Corynebacterium</taxon>
    </lineage>
</organism>
<comment type="cofactor">
    <cofactor evidence="1">
        <name>pyridoxal 5'-phosphate</name>
        <dbReference type="ChEBI" id="CHEBI:597326"/>
    </cofactor>
</comment>
<dbReference type="Gene3D" id="3.40.640.10">
    <property type="entry name" value="Type I PLP-dependent aspartate aminotransferase-like (Major domain)"/>
    <property type="match status" value="1"/>
</dbReference>
<comment type="similarity">
    <text evidence="2">Belongs to the class-V pyridoxal-phosphate-dependent aminotransferase family. NifS/IscS subfamily.</text>
</comment>
<dbReference type="GO" id="GO:0031071">
    <property type="term" value="F:cysteine desulfurase activity"/>
    <property type="evidence" value="ECO:0007669"/>
    <property type="project" value="UniProtKB-EC"/>
</dbReference>
<evidence type="ECO:0000256" key="7">
    <source>
        <dbReference type="ARBA" id="ARBA00023014"/>
    </source>
</evidence>
<dbReference type="PANTHER" id="PTHR11601:SF34">
    <property type="entry name" value="CYSTEINE DESULFURASE"/>
    <property type="match status" value="1"/>
</dbReference>
<protein>
    <submittedName>
        <fullName evidence="10">Cysteine desulfurase</fullName>
    </submittedName>
    <submittedName>
        <fullName evidence="11">Cysteine sulfinate desulfinase</fullName>
    </submittedName>
</protein>
<dbReference type="Proteomes" id="UP000185479">
    <property type="component" value="Chromosome"/>
</dbReference>
<keyword evidence="3" id="KW-0808">Transferase</keyword>
<evidence type="ECO:0000313" key="13">
    <source>
        <dbReference type="Proteomes" id="UP000315353"/>
    </source>
</evidence>
<feature type="domain" description="Aminotransferase class V" evidence="9">
    <location>
        <begin position="3"/>
        <end position="355"/>
    </location>
</feature>
<evidence type="ECO:0000256" key="1">
    <source>
        <dbReference type="ARBA" id="ARBA00001933"/>
    </source>
</evidence>
<dbReference type="Pfam" id="PF00266">
    <property type="entry name" value="Aminotran_5"/>
    <property type="match status" value="1"/>
</dbReference>
<evidence type="ECO:0000259" key="9">
    <source>
        <dbReference type="Pfam" id="PF00266"/>
    </source>
</evidence>
<reference evidence="10 12" key="1">
    <citation type="submission" date="2014-08" db="EMBL/GenBank/DDBJ databases">
        <title>Complete genome sequence of Corynebacterium flavescens OJ8(T)(=DSM 20296(T)), isolated from cheese.</title>
        <authorList>
            <person name="Ruckert C."/>
            <person name="Albersmeier A."/>
            <person name="Winkler A."/>
            <person name="Kalinowski J."/>
        </authorList>
    </citation>
    <scope>NUCLEOTIDE SEQUENCE [LARGE SCALE GENOMIC DNA]</scope>
    <source>
        <strain evidence="10 12">OJ8</strain>
    </source>
</reference>
<evidence type="ECO:0000313" key="11">
    <source>
        <dbReference type="EMBL" id="GEB96593.1"/>
    </source>
</evidence>
<accession>A0A1L7CLC2</accession>
<dbReference type="PIRSF" id="PIRSF005572">
    <property type="entry name" value="NifS"/>
    <property type="match status" value="1"/>
</dbReference>
<dbReference type="Gene3D" id="3.90.1150.10">
    <property type="entry name" value="Aspartate Aminotransferase, domain 1"/>
    <property type="match status" value="1"/>
</dbReference>
<dbReference type="InterPro" id="IPR015424">
    <property type="entry name" value="PyrdxlP-dep_Trfase"/>
</dbReference>
<evidence type="ECO:0000313" key="10">
    <source>
        <dbReference type="EMBL" id="APT86644.1"/>
    </source>
</evidence>
<dbReference type="GO" id="GO:0046872">
    <property type="term" value="F:metal ion binding"/>
    <property type="evidence" value="ECO:0007669"/>
    <property type="project" value="UniProtKB-KW"/>
</dbReference>
<evidence type="ECO:0000256" key="2">
    <source>
        <dbReference type="ARBA" id="ARBA00006490"/>
    </source>
</evidence>
<evidence type="ECO:0000256" key="8">
    <source>
        <dbReference type="ARBA" id="ARBA00050776"/>
    </source>
</evidence>
<dbReference type="InterPro" id="IPR000192">
    <property type="entry name" value="Aminotrans_V_dom"/>
</dbReference>
<evidence type="ECO:0000256" key="6">
    <source>
        <dbReference type="ARBA" id="ARBA00023004"/>
    </source>
</evidence>
<keyword evidence="7" id="KW-0411">Iron-sulfur</keyword>
<evidence type="ECO:0000256" key="5">
    <source>
        <dbReference type="ARBA" id="ARBA00022898"/>
    </source>
</evidence>
<dbReference type="GO" id="GO:0051536">
    <property type="term" value="F:iron-sulfur cluster binding"/>
    <property type="evidence" value="ECO:0007669"/>
    <property type="project" value="UniProtKB-KW"/>
</dbReference>
<dbReference type="InterPro" id="IPR016454">
    <property type="entry name" value="Cysteine_dSase"/>
</dbReference>
<proteinExistence type="inferred from homology"/>
<keyword evidence="5" id="KW-0663">Pyridoxal phosphate</keyword>
<evidence type="ECO:0000313" key="12">
    <source>
        <dbReference type="Proteomes" id="UP000185479"/>
    </source>
</evidence>
<dbReference type="EMBL" id="CP009246">
    <property type="protein sequence ID" value="APT86644.1"/>
    <property type="molecule type" value="Genomic_DNA"/>
</dbReference>
<dbReference type="EMBL" id="BJNB01000001">
    <property type="protein sequence ID" value="GEB96593.1"/>
    <property type="molecule type" value="Genomic_DNA"/>
</dbReference>
<gene>
    <name evidence="11" type="ORF">CFL01nite_00880</name>
    <name evidence="10" type="ORF">CFLV_05230</name>
</gene>
<keyword evidence="4" id="KW-0479">Metal-binding</keyword>
<keyword evidence="6" id="KW-0408">Iron</keyword>
<name>A0A1L7CLC2_CORFL</name>
<dbReference type="InterPro" id="IPR015422">
    <property type="entry name" value="PyrdxlP-dep_Trfase_small"/>
</dbReference>
<dbReference type="RefSeq" id="WP_075729641.1">
    <property type="nucleotide sequence ID" value="NZ_BJNB01000001.1"/>
</dbReference>
<dbReference type="STRING" id="28028.CFLV_05230"/>
<evidence type="ECO:0000256" key="4">
    <source>
        <dbReference type="ARBA" id="ARBA00022723"/>
    </source>
</evidence>
<dbReference type="InterPro" id="IPR015421">
    <property type="entry name" value="PyrdxlP-dep_Trfase_major"/>
</dbReference>
<dbReference type="OrthoDB" id="9808002at2"/>
<dbReference type="SUPFAM" id="SSF53383">
    <property type="entry name" value="PLP-dependent transferases"/>
    <property type="match status" value="1"/>
</dbReference>
<dbReference type="KEGG" id="cfc:CFLV_05230"/>
<dbReference type="PANTHER" id="PTHR11601">
    <property type="entry name" value="CYSTEINE DESULFURYLASE FAMILY MEMBER"/>
    <property type="match status" value="1"/>
</dbReference>
<dbReference type="Gene3D" id="1.10.260.50">
    <property type="match status" value="1"/>
</dbReference>
<dbReference type="AlphaFoldDB" id="A0A1L7CLC2"/>